<organism evidence="2 3">
    <name type="scientific">Colletotrichum sublineola</name>
    <name type="common">Sorghum anthracnose fungus</name>
    <dbReference type="NCBI Taxonomy" id="1173701"/>
    <lineage>
        <taxon>Eukaryota</taxon>
        <taxon>Fungi</taxon>
        <taxon>Dikarya</taxon>
        <taxon>Ascomycota</taxon>
        <taxon>Pezizomycotina</taxon>
        <taxon>Sordariomycetes</taxon>
        <taxon>Hypocreomycetidae</taxon>
        <taxon>Glomerellales</taxon>
        <taxon>Glomerellaceae</taxon>
        <taxon>Colletotrichum</taxon>
        <taxon>Colletotrichum graminicola species complex</taxon>
    </lineage>
</organism>
<protein>
    <submittedName>
        <fullName evidence="2">Uncharacterized protein</fullName>
    </submittedName>
</protein>
<name>A0A066XJN1_COLSU</name>
<comment type="caution">
    <text evidence="2">The sequence shown here is derived from an EMBL/GenBank/DDBJ whole genome shotgun (WGS) entry which is preliminary data.</text>
</comment>
<gene>
    <name evidence="2" type="ORF">CSUB01_09135</name>
</gene>
<proteinExistence type="predicted"/>
<keyword evidence="3" id="KW-1185">Reference proteome</keyword>
<feature type="region of interest" description="Disordered" evidence="1">
    <location>
        <begin position="100"/>
        <end position="120"/>
    </location>
</feature>
<evidence type="ECO:0000256" key="1">
    <source>
        <dbReference type="SAM" id="MobiDB-lite"/>
    </source>
</evidence>
<evidence type="ECO:0000313" key="2">
    <source>
        <dbReference type="EMBL" id="KDN67879.1"/>
    </source>
</evidence>
<dbReference type="AlphaFoldDB" id="A0A066XJN1"/>
<dbReference type="EMBL" id="JMSE01000763">
    <property type="protein sequence ID" value="KDN67879.1"/>
    <property type="molecule type" value="Genomic_DNA"/>
</dbReference>
<feature type="region of interest" description="Disordered" evidence="1">
    <location>
        <begin position="19"/>
        <end position="59"/>
    </location>
</feature>
<dbReference type="HOGENOM" id="CLU_1875310_0_0_1"/>
<accession>A0A066XJN1</accession>
<reference evidence="3" key="1">
    <citation type="journal article" date="2014" name="Genome Announc.">
        <title>Draft genome sequence of Colletotrichum sublineola, a destructive pathogen of cultivated sorghum.</title>
        <authorList>
            <person name="Baroncelli R."/>
            <person name="Sanz-Martin J.M."/>
            <person name="Rech G.E."/>
            <person name="Sukno S.A."/>
            <person name="Thon M.R."/>
        </authorList>
    </citation>
    <scope>NUCLEOTIDE SEQUENCE [LARGE SCALE GENOMIC DNA]</scope>
    <source>
        <strain evidence="3">TX430BB</strain>
    </source>
</reference>
<evidence type="ECO:0000313" key="3">
    <source>
        <dbReference type="Proteomes" id="UP000027238"/>
    </source>
</evidence>
<dbReference type="Proteomes" id="UP000027238">
    <property type="component" value="Unassembled WGS sequence"/>
</dbReference>
<sequence>MDGTAPLFPPARKAAADLLCPPRAGREERGGRAVETCQSYERAASGRREPSPARSPVPGMMDEIRGGVSQQPGLKCIPAGGEFPEGYAFRPVGDGRAVLGPQPSEPSACKDRRSSTVHRPPSTVRYWQWEMRANAC</sequence>